<evidence type="ECO:0000313" key="1">
    <source>
        <dbReference type="EMBL" id="KAF2259622.1"/>
    </source>
</evidence>
<dbReference type="EMBL" id="ML986705">
    <property type="protein sequence ID" value="KAF2259622.1"/>
    <property type="molecule type" value="Genomic_DNA"/>
</dbReference>
<accession>A0A9P4K1J0</accession>
<keyword evidence="2" id="KW-1185">Reference proteome</keyword>
<sequence length="191" mass="21828">FFINAAQQKFLGDLLRKIESDIAWVLLDYDNLVWQLLIRYPPPLSRKMRLTSERGSGALEEYSISPSKERADTVWFTNPLERKMRIVGLADSDITIMIIKIYWGKDKFTCALIMAARCILGAGYSLTLCRIAPNTHKAASRFISYLLFNSEVKATVIGETTKTLRMTAVSPSVRYITEDTVVRNKVWRKGR</sequence>
<name>A0A9P4K1J0_9PLEO</name>
<comment type="caution">
    <text evidence="1">The sequence shown here is derived from an EMBL/GenBank/DDBJ whole genome shotgun (WGS) entry which is preliminary data.</text>
</comment>
<dbReference type="OrthoDB" id="1470350at2759"/>
<organism evidence="1 2">
    <name type="scientific">Lojkania enalia</name>
    <dbReference type="NCBI Taxonomy" id="147567"/>
    <lineage>
        <taxon>Eukaryota</taxon>
        <taxon>Fungi</taxon>
        <taxon>Dikarya</taxon>
        <taxon>Ascomycota</taxon>
        <taxon>Pezizomycotina</taxon>
        <taxon>Dothideomycetes</taxon>
        <taxon>Pleosporomycetidae</taxon>
        <taxon>Pleosporales</taxon>
        <taxon>Pleosporales incertae sedis</taxon>
        <taxon>Lojkania</taxon>
    </lineage>
</organism>
<feature type="non-terminal residue" evidence="1">
    <location>
        <position position="1"/>
    </location>
</feature>
<protein>
    <submittedName>
        <fullName evidence="1">Uncharacterized protein</fullName>
    </submittedName>
</protein>
<evidence type="ECO:0000313" key="2">
    <source>
        <dbReference type="Proteomes" id="UP000800093"/>
    </source>
</evidence>
<dbReference type="AlphaFoldDB" id="A0A9P4K1J0"/>
<reference evidence="2" key="1">
    <citation type="journal article" date="2020" name="Stud. Mycol.">
        <title>101 Dothideomycetes genomes: A test case for predicting lifestyles and emergence of pathogens.</title>
        <authorList>
            <person name="Haridas S."/>
            <person name="Albert R."/>
            <person name="Binder M."/>
            <person name="Bloem J."/>
            <person name="LaButti K."/>
            <person name="Salamov A."/>
            <person name="Andreopoulos B."/>
            <person name="Baker S."/>
            <person name="Barry K."/>
            <person name="Bills G."/>
            <person name="Bluhm B."/>
            <person name="Cannon C."/>
            <person name="Castanera R."/>
            <person name="Culley D."/>
            <person name="Daum C."/>
            <person name="Ezra D."/>
            <person name="Gonzalez J."/>
            <person name="Henrissat B."/>
            <person name="Kuo A."/>
            <person name="Liang C."/>
            <person name="Lipzen A."/>
            <person name="Lutzoni F."/>
            <person name="Magnuson J."/>
            <person name="Mondo S."/>
            <person name="Nolan M."/>
            <person name="Ohm R."/>
            <person name="Pangilinan J."/>
            <person name="Park H.-J."/>
            <person name="Ramirez L."/>
            <person name="Alfaro M."/>
            <person name="Sun H."/>
            <person name="Tritt A."/>
            <person name="Yoshinaga Y."/>
            <person name="Zwiers L.-H."/>
            <person name="Turgeon B."/>
            <person name="Goodwin S."/>
            <person name="Spatafora J."/>
            <person name="Crous P."/>
            <person name="Grigoriev I."/>
        </authorList>
    </citation>
    <scope>NUCLEOTIDE SEQUENCE [LARGE SCALE GENOMIC DNA]</scope>
    <source>
        <strain evidence="2">CBS 304.66</strain>
    </source>
</reference>
<proteinExistence type="predicted"/>
<dbReference type="Proteomes" id="UP000800093">
    <property type="component" value="Unassembled WGS sequence"/>
</dbReference>
<gene>
    <name evidence="1" type="ORF">CC78DRAFT_591804</name>
</gene>